<proteinExistence type="predicted"/>
<keyword evidence="1" id="KW-0238">DNA-binding</keyword>
<dbReference type="InterPro" id="IPR010982">
    <property type="entry name" value="Lambda_DNA-bd_dom_sf"/>
</dbReference>
<dbReference type="AlphaFoldDB" id="A0A4R5N8M8"/>
<dbReference type="RefSeq" id="WP_133264357.1">
    <property type="nucleotide sequence ID" value="NZ_JAGYGP010000001.1"/>
</dbReference>
<evidence type="ECO:0000259" key="2">
    <source>
        <dbReference type="PROSITE" id="PS50943"/>
    </source>
</evidence>
<evidence type="ECO:0000313" key="4">
    <source>
        <dbReference type="Proteomes" id="UP000295681"/>
    </source>
</evidence>
<dbReference type="PANTHER" id="PTHR46558">
    <property type="entry name" value="TRACRIPTIONAL REGULATORY PROTEIN-RELATED-RELATED"/>
    <property type="match status" value="1"/>
</dbReference>
<dbReference type="SMART" id="SM00530">
    <property type="entry name" value="HTH_XRE"/>
    <property type="match status" value="1"/>
</dbReference>
<protein>
    <recommendedName>
        <fullName evidence="2">HTH cro/C1-type domain-containing protein</fullName>
    </recommendedName>
</protein>
<sequence>MKINTIQQTLKNIRIKNNLTQTEFAQQIFVSRQTASNWERGISTPPVSALSIIANTFNVALPELLMALEGNQANSNHSAERQIIANAFLSILSRTNGTYCDMATIVQESGIHPHRAKTLFRSPSDILQYIAQQLDAQVVAALSTATTTDPFEMIADTVLPVLYDNNHTLKVLYSGNYANGEWIYFLKKEYIKWATPFFDHYNLNTAPITRTFAIELTVKMTLSIISTWLTQPLPTPPEEFRQTFLHLTKTPLTKLVQS</sequence>
<dbReference type="PROSITE" id="PS50943">
    <property type="entry name" value="HTH_CROC1"/>
    <property type="match status" value="1"/>
</dbReference>
<feature type="domain" description="HTH cro/C1-type" evidence="2">
    <location>
        <begin position="10"/>
        <end position="64"/>
    </location>
</feature>
<accession>A0A4R5N8M8</accession>
<comment type="caution">
    <text evidence="3">The sequence shown here is derived from an EMBL/GenBank/DDBJ whole genome shotgun (WGS) entry which is preliminary data.</text>
</comment>
<dbReference type="InterPro" id="IPR001387">
    <property type="entry name" value="Cro/C1-type_HTH"/>
</dbReference>
<dbReference type="Gene3D" id="1.10.260.40">
    <property type="entry name" value="lambda repressor-like DNA-binding domains"/>
    <property type="match status" value="1"/>
</dbReference>
<organism evidence="3 4">
    <name type="scientific">Leuconostoc fallax</name>
    <dbReference type="NCBI Taxonomy" id="1251"/>
    <lineage>
        <taxon>Bacteria</taxon>
        <taxon>Bacillati</taxon>
        <taxon>Bacillota</taxon>
        <taxon>Bacilli</taxon>
        <taxon>Lactobacillales</taxon>
        <taxon>Lactobacillaceae</taxon>
        <taxon>Leuconostoc</taxon>
    </lineage>
</organism>
<evidence type="ECO:0000256" key="1">
    <source>
        <dbReference type="ARBA" id="ARBA00023125"/>
    </source>
</evidence>
<dbReference type="CDD" id="cd00093">
    <property type="entry name" value="HTH_XRE"/>
    <property type="match status" value="1"/>
</dbReference>
<evidence type="ECO:0000313" key="3">
    <source>
        <dbReference type="EMBL" id="TDG67970.1"/>
    </source>
</evidence>
<dbReference type="GO" id="GO:0003677">
    <property type="term" value="F:DNA binding"/>
    <property type="evidence" value="ECO:0007669"/>
    <property type="project" value="UniProtKB-KW"/>
</dbReference>
<reference evidence="3 4" key="1">
    <citation type="journal article" date="2019" name="Appl. Microbiol. Biotechnol.">
        <title>Uncovering carbohydrate metabolism through a genotype-phenotype association study of 56 lactic acid bacteria genomes.</title>
        <authorList>
            <person name="Buron-Moles G."/>
            <person name="Chailyan A."/>
            <person name="Dolejs I."/>
            <person name="Forster J."/>
            <person name="Miks M.H."/>
        </authorList>
    </citation>
    <scope>NUCLEOTIDE SEQUENCE [LARGE SCALE GENOMIC DNA]</scope>
    <source>
        <strain evidence="3 4">ATCC 700006</strain>
    </source>
</reference>
<dbReference type="EMBL" id="PUFI01000014">
    <property type="protein sequence ID" value="TDG67970.1"/>
    <property type="molecule type" value="Genomic_DNA"/>
</dbReference>
<gene>
    <name evidence="3" type="ORF">C5L23_000276</name>
</gene>
<dbReference type="PANTHER" id="PTHR46558:SF4">
    <property type="entry name" value="DNA-BIDING PHAGE PROTEIN"/>
    <property type="match status" value="1"/>
</dbReference>
<dbReference type="Proteomes" id="UP000295681">
    <property type="component" value="Unassembled WGS sequence"/>
</dbReference>
<keyword evidence="4" id="KW-1185">Reference proteome</keyword>
<dbReference type="SUPFAM" id="SSF47413">
    <property type="entry name" value="lambda repressor-like DNA-binding domains"/>
    <property type="match status" value="1"/>
</dbReference>
<dbReference type="Pfam" id="PF01381">
    <property type="entry name" value="HTH_3"/>
    <property type="match status" value="1"/>
</dbReference>
<name>A0A4R5N8M8_9LACO</name>
<dbReference type="STRING" id="907931.GCA_000165675_01090"/>
<dbReference type="Gene3D" id="1.10.357.10">
    <property type="entry name" value="Tetracycline Repressor, domain 2"/>
    <property type="match status" value="1"/>
</dbReference>